<protein>
    <recommendedName>
        <fullName evidence="3">Polysaccharide biosynthesis protein</fullName>
    </recommendedName>
</protein>
<dbReference type="PANTHER" id="PTHR32309:SF13">
    <property type="entry name" value="FERRIC ENTEROBACTIN TRANSPORT PROTEIN FEPE"/>
    <property type="match status" value="1"/>
</dbReference>
<dbReference type="AlphaFoldDB" id="A0A368HL52"/>
<evidence type="ECO:0008006" key="3">
    <source>
        <dbReference type="Google" id="ProtNLM"/>
    </source>
</evidence>
<dbReference type="GO" id="GO:0005886">
    <property type="term" value="C:plasma membrane"/>
    <property type="evidence" value="ECO:0007669"/>
    <property type="project" value="TreeGrafter"/>
</dbReference>
<accession>A0A368HL52</accession>
<sequence length="266" mass="29451">MDDVAQATPTTASAAAQERPLILSAKDIAAYTAQIPRMSQKFQMERSDLSEAKIIYQEMEDARVVESFRQMRTHILQNAGPRNCVVLVTSVVPDGGASFVALNLAAAFAFDESKTALLIDCRLRDPQQDRLVGGDIHYGLTDYLEAEDVEVGQIIHEGGLPRFRLIPAGRKSDAGTEHLDSRRMRDLIAHLRDRYPDRYIVLDAASPAEAADASVLAEIADFVLLVVPYGKVTESQIWSAAKGIDEQKFLGVVFNDEPQPRRVIWN</sequence>
<dbReference type="GO" id="GO:0004713">
    <property type="term" value="F:protein tyrosine kinase activity"/>
    <property type="evidence" value="ECO:0007669"/>
    <property type="project" value="TreeGrafter"/>
</dbReference>
<keyword evidence="2" id="KW-1185">Reference proteome</keyword>
<evidence type="ECO:0000313" key="1">
    <source>
        <dbReference type="EMBL" id="RCN59010.1"/>
    </source>
</evidence>
<dbReference type="EMBL" id="PSYR01000001">
    <property type="protein sequence ID" value="RCN59010.1"/>
    <property type="molecule type" value="Genomic_DNA"/>
</dbReference>
<evidence type="ECO:0000313" key="2">
    <source>
        <dbReference type="Proteomes" id="UP000253250"/>
    </source>
</evidence>
<organism evidence="1 2">
    <name type="scientific">Acidiferrobacter thiooxydans</name>
    <dbReference type="NCBI Taxonomy" id="163359"/>
    <lineage>
        <taxon>Bacteria</taxon>
        <taxon>Pseudomonadati</taxon>
        <taxon>Pseudomonadota</taxon>
        <taxon>Gammaproteobacteria</taxon>
        <taxon>Acidiferrobacterales</taxon>
        <taxon>Acidiferrobacteraceae</taxon>
        <taxon>Acidiferrobacter</taxon>
    </lineage>
</organism>
<name>A0A368HL52_9GAMM</name>
<dbReference type="Gene3D" id="3.40.50.300">
    <property type="entry name" value="P-loop containing nucleotide triphosphate hydrolases"/>
    <property type="match status" value="1"/>
</dbReference>
<dbReference type="InterPro" id="IPR027417">
    <property type="entry name" value="P-loop_NTPase"/>
</dbReference>
<dbReference type="Proteomes" id="UP000253250">
    <property type="component" value="Unassembled WGS sequence"/>
</dbReference>
<dbReference type="PANTHER" id="PTHR32309">
    <property type="entry name" value="TYROSINE-PROTEIN KINASE"/>
    <property type="match status" value="1"/>
</dbReference>
<gene>
    <name evidence="1" type="ORF">C4900_04500</name>
</gene>
<comment type="caution">
    <text evidence="1">The sequence shown here is derived from an EMBL/GenBank/DDBJ whole genome shotgun (WGS) entry which is preliminary data.</text>
</comment>
<dbReference type="InterPro" id="IPR050445">
    <property type="entry name" value="Bact_polysacc_biosynth/exp"/>
</dbReference>
<reference evidence="1 2" key="1">
    <citation type="submission" date="2018-02" db="EMBL/GenBank/DDBJ databases">
        <title>Insights into the biology of acidophilic members of the Acidiferrobacteraceae family derived from comparative genomic analyses.</title>
        <authorList>
            <person name="Issotta F."/>
            <person name="Thyssen C."/>
            <person name="Mena C."/>
            <person name="Moya A."/>
            <person name="Bellenberg S."/>
            <person name="Sproer C."/>
            <person name="Covarrubias P.C."/>
            <person name="Sand W."/>
            <person name="Quatrini R."/>
            <person name="Vera M."/>
        </authorList>
    </citation>
    <scope>NUCLEOTIDE SEQUENCE [LARGE SCALE GENOMIC DNA]</scope>
    <source>
        <strain evidence="2">m-1</strain>
    </source>
</reference>
<dbReference type="SUPFAM" id="SSF52540">
    <property type="entry name" value="P-loop containing nucleoside triphosphate hydrolases"/>
    <property type="match status" value="1"/>
</dbReference>
<proteinExistence type="predicted"/>